<reference evidence="2" key="1">
    <citation type="submission" date="2019-10" db="EMBL/GenBank/DDBJ databases">
        <authorList>
            <consortium name="DOE Joint Genome Institute"/>
            <person name="Kuo A."/>
            <person name="Miyauchi S."/>
            <person name="Kiss E."/>
            <person name="Drula E."/>
            <person name="Kohler A."/>
            <person name="Sanchez-Garcia M."/>
            <person name="Andreopoulos B."/>
            <person name="Barry K.W."/>
            <person name="Bonito G."/>
            <person name="Buee M."/>
            <person name="Carver A."/>
            <person name="Chen C."/>
            <person name="Cichocki N."/>
            <person name="Clum A."/>
            <person name="Culley D."/>
            <person name="Crous P.W."/>
            <person name="Fauchery L."/>
            <person name="Girlanda M."/>
            <person name="Hayes R."/>
            <person name="Keri Z."/>
            <person name="LaButti K."/>
            <person name="Lipzen A."/>
            <person name="Lombard V."/>
            <person name="Magnuson J."/>
            <person name="Maillard F."/>
            <person name="Morin E."/>
            <person name="Murat C."/>
            <person name="Nolan M."/>
            <person name="Ohm R."/>
            <person name="Pangilinan J."/>
            <person name="Pereira M."/>
            <person name="Perotto S."/>
            <person name="Peter M."/>
            <person name="Riley R."/>
            <person name="Sitrit Y."/>
            <person name="Stielow B."/>
            <person name="Szollosi G."/>
            <person name="Zifcakova L."/>
            <person name="Stursova M."/>
            <person name="Spatafora J.W."/>
            <person name="Tedersoo L."/>
            <person name="Vaario L.-M."/>
            <person name="Yamada A."/>
            <person name="Yan M."/>
            <person name="Wang P."/>
            <person name="Xu J."/>
            <person name="Bruns T."/>
            <person name="Baldrian P."/>
            <person name="Vilgalys R."/>
            <person name="Henrissat B."/>
            <person name="Grigoriev I.V."/>
            <person name="Hibbett D."/>
            <person name="Nagy L.G."/>
            <person name="Martin F.M."/>
        </authorList>
    </citation>
    <scope>NUCLEOTIDE SEQUENCE</scope>
    <source>
        <strain evidence="2">BED1</strain>
    </source>
</reference>
<name>A0AAD4GEM9_BOLED</name>
<feature type="region of interest" description="Disordered" evidence="1">
    <location>
        <begin position="1"/>
        <end position="27"/>
    </location>
</feature>
<accession>A0AAD4GEM9</accession>
<evidence type="ECO:0000313" key="2">
    <source>
        <dbReference type="EMBL" id="KAF8439498.1"/>
    </source>
</evidence>
<dbReference type="AlphaFoldDB" id="A0AAD4GEM9"/>
<protein>
    <submittedName>
        <fullName evidence="2">Uncharacterized protein</fullName>
    </submittedName>
</protein>
<organism evidence="2 3">
    <name type="scientific">Boletus edulis BED1</name>
    <dbReference type="NCBI Taxonomy" id="1328754"/>
    <lineage>
        <taxon>Eukaryota</taxon>
        <taxon>Fungi</taxon>
        <taxon>Dikarya</taxon>
        <taxon>Basidiomycota</taxon>
        <taxon>Agaricomycotina</taxon>
        <taxon>Agaricomycetes</taxon>
        <taxon>Agaricomycetidae</taxon>
        <taxon>Boletales</taxon>
        <taxon>Boletineae</taxon>
        <taxon>Boletaceae</taxon>
        <taxon>Boletoideae</taxon>
        <taxon>Boletus</taxon>
    </lineage>
</organism>
<dbReference type="PANTHER" id="PTHR35871">
    <property type="entry name" value="EXPRESSED PROTEIN"/>
    <property type="match status" value="1"/>
</dbReference>
<dbReference type="Proteomes" id="UP001194468">
    <property type="component" value="Unassembled WGS sequence"/>
</dbReference>
<dbReference type="EMBL" id="WHUW01000014">
    <property type="protein sequence ID" value="KAF8439498.1"/>
    <property type="molecule type" value="Genomic_DNA"/>
</dbReference>
<feature type="compositionally biased region" description="Polar residues" evidence="1">
    <location>
        <begin position="151"/>
        <end position="163"/>
    </location>
</feature>
<evidence type="ECO:0000256" key="1">
    <source>
        <dbReference type="SAM" id="MobiDB-lite"/>
    </source>
</evidence>
<feature type="compositionally biased region" description="Polar residues" evidence="1">
    <location>
        <begin position="180"/>
        <end position="194"/>
    </location>
</feature>
<gene>
    <name evidence="2" type="ORF">L210DRAFT_3612623</name>
</gene>
<feature type="region of interest" description="Disordered" evidence="1">
    <location>
        <begin position="147"/>
        <end position="194"/>
    </location>
</feature>
<feature type="compositionally biased region" description="Polar residues" evidence="1">
    <location>
        <begin position="1"/>
        <end position="11"/>
    </location>
</feature>
<comment type="caution">
    <text evidence="2">The sequence shown here is derived from an EMBL/GenBank/DDBJ whole genome shotgun (WGS) entry which is preliminary data.</text>
</comment>
<proteinExistence type="predicted"/>
<sequence>MSFSLMDNSDIASEDGVGDSDDDKESDAEITCIGVTGSKRQQTGSHKFTNKATNKTDDYVERYAGQAAMAAYQIWMDIHHSVQDVPQDTFESAICERLPRIIKKITSFFQWRPSIPNHHHVRAIHGSSSPSISLSPSTSVLMPNTPICDTVLSNNQPKPTKSTVPPIHLNNSDDKSNKSANQESDPCSNLLNNDINKTNSPLTSFLDTMGDDEVTESNTELVLETVNKLLEQAKKYKSFISIQFINLNTKYQANPKIKWPMQKASCAIAASIGKGPYTARKICALYRYISRFRTLPPTNKGNHHAHPTLLNNERITSAVRWYLTVLANGEITPLYLMKQVNEVIMPSLGLDLDGQNISEATARQWLAKLGYELKEVKKGIYVDGHEWEDVVTYRTTFLRQFGDNERLRYTYRDEDLEPIEPNLGPSERLHVPIMHDKTIIHANDLQHRVYVCDGKIPLRKKGQGRAIHVSNFIVEHTGRLTLSLAQVEENAQLPAAERLEVTDACKIIYPGKNHDGFWTNENLFVFDQSSVHGAFAKDALNAKEMNVKPGGKQRKMHDTTIPMDNPNPLLRGMPQVMVFPVNLPSEHADHAFCGQPKGMQQVLEEHGLLSVLEQANNGKVVGECQMCKLLHKAQERLAHEAAAEGADDVIIDTTGNGVRESMRMDYFMNEKPLIQIIIEGAGHVCWFLPKFHCKLNPIEMYWGWVKAHDGTDAVITGFRLVADGTFPTVKHLIPEILNDCQSWWYMDAYRMGLNAKQAEFAMKKYRFHCRCGPAVMMSVEVLLN</sequence>
<evidence type="ECO:0000313" key="3">
    <source>
        <dbReference type="Proteomes" id="UP001194468"/>
    </source>
</evidence>
<keyword evidence="3" id="KW-1185">Reference proteome</keyword>
<dbReference type="PANTHER" id="PTHR35871:SF1">
    <property type="entry name" value="CXC1-LIKE CYSTEINE CLUSTER ASSOCIATED WITH KDZ TRANSPOSASES DOMAIN-CONTAINING PROTEIN"/>
    <property type="match status" value="1"/>
</dbReference>
<feature type="compositionally biased region" description="Acidic residues" evidence="1">
    <location>
        <begin position="12"/>
        <end position="27"/>
    </location>
</feature>
<reference evidence="2" key="2">
    <citation type="journal article" date="2020" name="Nat. Commun.">
        <title>Large-scale genome sequencing of mycorrhizal fungi provides insights into the early evolution of symbiotic traits.</title>
        <authorList>
            <person name="Miyauchi S."/>
            <person name="Kiss E."/>
            <person name="Kuo A."/>
            <person name="Drula E."/>
            <person name="Kohler A."/>
            <person name="Sanchez-Garcia M."/>
            <person name="Morin E."/>
            <person name="Andreopoulos B."/>
            <person name="Barry K.W."/>
            <person name="Bonito G."/>
            <person name="Buee M."/>
            <person name="Carver A."/>
            <person name="Chen C."/>
            <person name="Cichocki N."/>
            <person name="Clum A."/>
            <person name="Culley D."/>
            <person name="Crous P.W."/>
            <person name="Fauchery L."/>
            <person name="Girlanda M."/>
            <person name="Hayes R.D."/>
            <person name="Keri Z."/>
            <person name="LaButti K."/>
            <person name="Lipzen A."/>
            <person name="Lombard V."/>
            <person name="Magnuson J."/>
            <person name="Maillard F."/>
            <person name="Murat C."/>
            <person name="Nolan M."/>
            <person name="Ohm R.A."/>
            <person name="Pangilinan J."/>
            <person name="Pereira M.F."/>
            <person name="Perotto S."/>
            <person name="Peter M."/>
            <person name="Pfister S."/>
            <person name="Riley R."/>
            <person name="Sitrit Y."/>
            <person name="Stielow J.B."/>
            <person name="Szollosi G."/>
            <person name="Zifcakova L."/>
            <person name="Stursova M."/>
            <person name="Spatafora J.W."/>
            <person name="Tedersoo L."/>
            <person name="Vaario L.M."/>
            <person name="Yamada A."/>
            <person name="Yan M."/>
            <person name="Wang P."/>
            <person name="Xu J."/>
            <person name="Bruns T."/>
            <person name="Baldrian P."/>
            <person name="Vilgalys R."/>
            <person name="Dunand C."/>
            <person name="Henrissat B."/>
            <person name="Grigoriev I.V."/>
            <person name="Hibbett D."/>
            <person name="Nagy L.G."/>
            <person name="Martin F.M."/>
        </authorList>
    </citation>
    <scope>NUCLEOTIDE SEQUENCE</scope>
    <source>
        <strain evidence="2">BED1</strain>
    </source>
</reference>